<reference evidence="2" key="1">
    <citation type="submission" date="2020-05" db="EMBL/GenBank/DDBJ databases">
        <authorList>
            <person name="Chiriac C."/>
            <person name="Salcher M."/>
            <person name="Ghai R."/>
            <person name="Kavagutti S V."/>
        </authorList>
    </citation>
    <scope>NUCLEOTIDE SEQUENCE</scope>
</reference>
<gene>
    <name evidence="2" type="ORF">UFOVP1156_47</name>
    <name evidence="3" type="ORF">UFOVP1346_31</name>
    <name evidence="1" type="ORF">UFOVP921_11</name>
</gene>
<evidence type="ECO:0000313" key="1">
    <source>
        <dbReference type="EMBL" id="CAB4171727.1"/>
    </source>
</evidence>
<dbReference type="Pfam" id="PF05866">
    <property type="entry name" value="RusA"/>
    <property type="match status" value="1"/>
</dbReference>
<dbReference type="GO" id="GO:0000287">
    <property type="term" value="F:magnesium ion binding"/>
    <property type="evidence" value="ECO:0007669"/>
    <property type="project" value="InterPro"/>
</dbReference>
<dbReference type="Gene3D" id="3.30.1330.70">
    <property type="entry name" value="Holliday junction resolvase RusA"/>
    <property type="match status" value="1"/>
</dbReference>
<dbReference type="GO" id="GO:0006281">
    <property type="term" value="P:DNA repair"/>
    <property type="evidence" value="ECO:0007669"/>
    <property type="project" value="InterPro"/>
</dbReference>
<evidence type="ECO:0000313" key="3">
    <source>
        <dbReference type="EMBL" id="CAB4200252.1"/>
    </source>
</evidence>
<protein>
    <submittedName>
        <fullName evidence="2">Rus Holliday junction resolvase</fullName>
    </submittedName>
</protein>
<dbReference type="EMBL" id="LR797103">
    <property type="protein sequence ID" value="CAB4187684.1"/>
    <property type="molecule type" value="Genomic_DNA"/>
</dbReference>
<dbReference type="EMBL" id="LR797295">
    <property type="protein sequence ID" value="CAB4200252.1"/>
    <property type="molecule type" value="Genomic_DNA"/>
</dbReference>
<dbReference type="GO" id="GO:0006310">
    <property type="term" value="P:DNA recombination"/>
    <property type="evidence" value="ECO:0007669"/>
    <property type="project" value="InterPro"/>
</dbReference>
<proteinExistence type="predicted"/>
<accession>A0A6J5R7F9</accession>
<name>A0A6J5R7F9_9CAUD</name>
<dbReference type="EMBL" id="LR796875">
    <property type="protein sequence ID" value="CAB4171727.1"/>
    <property type="molecule type" value="Genomic_DNA"/>
</dbReference>
<dbReference type="SUPFAM" id="SSF103084">
    <property type="entry name" value="Holliday junction resolvase RusA"/>
    <property type="match status" value="1"/>
</dbReference>
<sequence>MKTVVFEVFGEPAPKGSRTMGLRKNGTVYTRPAHPREKTWTQAVALVCADLTPLDGPYEVQVKFRFTSPAKPKYKYPSRTDIDKLCRSTLDGIVNGGLITDDRHITRLVAQKEYGTEGCIVTVRSLA</sequence>
<dbReference type="InterPro" id="IPR008822">
    <property type="entry name" value="Endonuclease_RusA-like"/>
</dbReference>
<evidence type="ECO:0000313" key="2">
    <source>
        <dbReference type="EMBL" id="CAB4187684.1"/>
    </source>
</evidence>
<organism evidence="2">
    <name type="scientific">uncultured Caudovirales phage</name>
    <dbReference type="NCBI Taxonomy" id="2100421"/>
    <lineage>
        <taxon>Viruses</taxon>
        <taxon>Duplodnaviria</taxon>
        <taxon>Heunggongvirae</taxon>
        <taxon>Uroviricota</taxon>
        <taxon>Caudoviricetes</taxon>
        <taxon>Peduoviridae</taxon>
        <taxon>Maltschvirus</taxon>
        <taxon>Maltschvirus maltsch</taxon>
    </lineage>
</organism>
<dbReference type="InterPro" id="IPR036614">
    <property type="entry name" value="RusA-like_sf"/>
</dbReference>